<dbReference type="SUPFAM" id="SSF46626">
    <property type="entry name" value="Cytochrome c"/>
    <property type="match status" value="2"/>
</dbReference>
<dbReference type="InterPro" id="IPR051459">
    <property type="entry name" value="Cytochrome_c-type_DH"/>
</dbReference>
<dbReference type="Pfam" id="PF21342">
    <property type="entry name" value="SoxA-TsdA_cyt-c"/>
    <property type="match status" value="1"/>
</dbReference>
<evidence type="ECO:0000256" key="1">
    <source>
        <dbReference type="ARBA" id="ARBA00022617"/>
    </source>
</evidence>
<dbReference type="GO" id="GO:0020037">
    <property type="term" value="F:heme binding"/>
    <property type="evidence" value="ECO:0007669"/>
    <property type="project" value="InterPro"/>
</dbReference>
<protein>
    <submittedName>
        <fullName evidence="7">Cytochrome C</fullName>
    </submittedName>
</protein>
<dbReference type="InterPro" id="IPR009056">
    <property type="entry name" value="Cyt_c-like_dom"/>
</dbReference>
<feature type="domain" description="Cytochrome c" evidence="6">
    <location>
        <begin position="190"/>
        <end position="281"/>
    </location>
</feature>
<evidence type="ECO:0000259" key="6">
    <source>
        <dbReference type="PROSITE" id="PS51007"/>
    </source>
</evidence>
<proteinExistence type="predicted"/>
<dbReference type="AlphaFoldDB" id="A0A2D3W9X2"/>
<dbReference type="PROSITE" id="PS51007">
    <property type="entry name" value="CYTC"/>
    <property type="match status" value="1"/>
</dbReference>
<dbReference type="GO" id="GO:0009055">
    <property type="term" value="F:electron transfer activity"/>
    <property type="evidence" value="ECO:0007669"/>
    <property type="project" value="InterPro"/>
</dbReference>
<organism evidence="7 8">
    <name type="scientific">Sulfurospirillum cavolei</name>
    <dbReference type="NCBI Taxonomy" id="366522"/>
    <lineage>
        <taxon>Bacteria</taxon>
        <taxon>Pseudomonadati</taxon>
        <taxon>Campylobacterota</taxon>
        <taxon>Epsilonproteobacteria</taxon>
        <taxon>Campylobacterales</taxon>
        <taxon>Sulfurospirillaceae</taxon>
        <taxon>Sulfurospirillum</taxon>
    </lineage>
</organism>
<dbReference type="EMBL" id="DLUG01000202">
    <property type="protein sequence ID" value="DAB35890.1"/>
    <property type="molecule type" value="Genomic_DNA"/>
</dbReference>
<dbReference type="PANTHER" id="PTHR35008">
    <property type="entry name" value="BLL4482 PROTEIN-RELATED"/>
    <property type="match status" value="1"/>
</dbReference>
<dbReference type="PANTHER" id="PTHR35008:SF4">
    <property type="entry name" value="BLL4482 PROTEIN"/>
    <property type="match status" value="1"/>
</dbReference>
<name>A0A2D3W9X2_9BACT</name>
<reference evidence="7 8" key="1">
    <citation type="journal article" date="2017" name="Front. Microbiol.">
        <title>Comparative Genomic Analysis of the Class Epsilonproteobacteria and Proposed Reclassification to Epsilonbacteraeota (phyl. nov.).</title>
        <authorList>
            <person name="Waite D.W."/>
            <person name="Vanwonterghem I."/>
            <person name="Rinke C."/>
            <person name="Parks D.H."/>
            <person name="Zhang Y."/>
            <person name="Takai K."/>
            <person name="Sievert S.M."/>
            <person name="Simon J."/>
            <person name="Campbell B.J."/>
            <person name="Hanson T.E."/>
            <person name="Woyke T."/>
            <person name="Klotz M.G."/>
            <person name="Hugenholtz P."/>
        </authorList>
    </citation>
    <scope>NUCLEOTIDE SEQUENCE [LARGE SCALE GENOMIC DNA]</scope>
    <source>
        <strain evidence="7">UBA11420</strain>
    </source>
</reference>
<evidence type="ECO:0000313" key="8">
    <source>
        <dbReference type="Proteomes" id="UP000231638"/>
    </source>
</evidence>
<evidence type="ECO:0000256" key="5">
    <source>
        <dbReference type="SAM" id="SignalP"/>
    </source>
</evidence>
<keyword evidence="3 4" id="KW-0408">Iron</keyword>
<dbReference type="InterPro" id="IPR036909">
    <property type="entry name" value="Cyt_c-like_dom_sf"/>
</dbReference>
<comment type="caution">
    <text evidence="7">The sequence shown here is derived from an EMBL/GenBank/DDBJ whole genome shotgun (WGS) entry which is preliminary data.</text>
</comment>
<evidence type="ECO:0000313" key="7">
    <source>
        <dbReference type="EMBL" id="DAB35890.1"/>
    </source>
</evidence>
<evidence type="ECO:0000256" key="4">
    <source>
        <dbReference type="PROSITE-ProRule" id="PRU00433"/>
    </source>
</evidence>
<feature type="signal peptide" evidence="5">
    <location>
        <begin position="1"/>
        <end position="21"/>
    </location>
</feature>
<feature type="chain" id="PRO_5013622464" evidence="5">
    <location>
        <begin position="22"/>
        <end position="334"/>
    </location>
</feature>
<dbReference type="GO" id="GO:0046872">
    <property type="term" value="F:metal ion binding"/>
    <property type="evidence" value="ECO:0007669"/>
    <property type="project" value="UniProtKB-KW"/>
</dbReference>
<evidence type="ECO:0000256" key="2">
    <source>
        <dbReference type="ARBA" id="ARBA00022723"/>
    </source>
</evidence>
<keyword evidence="5" id="KW-0732">Signal</keyword>
<keyword evidence="2 4" id="KW-0479">Metal-binding</keyword>
<evidence type="ECO:0000256" key="3">
    <source>
        <dbReference type="ARBA" id="ARBA00023004"/>
    </source>
</evidence>
<dbReference type="Proteomes" id="UP000231638">
    <property type="component" value="Unassembled WGS sequence"/>
</dbReference>
<keyword evidence="1 4" id="KW-0349">Heme</keyword>
<sequence length="334" mass="37233">MKRLSLVSAALALTYASGLFALDVGELNKRADKGFKPVVVKDWKAPDESTIPNNLFGDTVRYGKALVHETYKYIGPEVSDPKMRYAGNNLACSSCHQEAGTKRWSAPFMATFANFPQYRNRDETIGSIEERVNGCMGRSMNGKPLPENGKEMRAIVTYMYWLGQGIPVGAKVEGAEFPQVDRKMVMKQAADPVKGEKVYQEYCASCHGDNGQGVKREGKANGYEYPPLWGKDSYNTGAGMYRVLRAADWIVANMPLGADNHNRVLTDEQAYNVAAYINNYDKPRDIKANREKDFPDLKVKVPDSDVGPYDDGKNRHQHKFGPYQGIIIPAKKAE</sequence>
<accession>A0A2D3W9X2</accession>
<dbReference type="Gene3D" id="1.10.760.10">
    <property type="entry name" value="Cytochrome c-like domain"/>
    <property type="match status" value="2"/>
</dbReference>
<dbReference type="Pfam" id="PF00034">
    <property type="entry name" value="Cytochrom_C"/>
    <property type="match status" value="1"/>
</dbReference>
<gene>
    <name evidence="7" type="ORF">CFH80_07785</name>
</gene>
<dbReference type="STRING" id="366522.GCA_001548055_02508"/>